<dbReference type="Proteomes" id="UP000499080">
    <property type="component" value="Unassembled WGS sequence"/>
</dbReference>
<dbReference type="AlphaFoldDB" id="A0A4Y2TB43"/>
<name>A0A4Y2TB43_ARAVE</name>
<sequence length="96" mass="10752">MDINQSPGGRKTSLANVIKFLSNPHELDGPCSWENEDLSYGGREEEVRNPVEKSIIIESLFECWILGSVFKSNRATSCVAERSIVKKLYVSVLTFS</sequence>
<dbReference type="EMBL" id="BGPR01026690">
    <property type="protein sequence ID" value="GBN96619.1"/>
    <property type="molecule type" value="Genomic_DNA"/>
</dbReference>
<reference evidence="1 2" key="1">
    <citation type="journal article" date="2019" name="Sci. Rep.">
        <title>Orb-weaving spider Araneus ventricosus genome elucidates the spidroin gene catalogue.</title>
        <authorList>
            <person name="Kono N."/>
            <person name="Nakamura H."/>
            <person name="Ohtoshi R."/>
            <person name="Moran D.A.P."/>
            <person name="Shinohara A."/>
            <person name="Yoshida Y."/>
            <person name="Fujiwara M."/>
            <person name="Mori M."/>
            <person name="Tomita M."/>
            <person name="Arakawa K."/>
        </authorList>
    </citation>
    <scope>NUCLEOTIDE SEQUENCE [LARGE SCALE GENOMIC DNA]</scope>
</reference>
<organism evidence="1 2">
    <name type="scientific">Araneus ventricosus</name>
    <name type="common">Orbweaver spider</name>
    <name type="synonym">Epeira ventricosa</name>
    <dbReference type="NCBI Taxonomy" id="182803"/>
    <lineage>
        <taxon>Eukaryota</taxon>
        <taxon>Metazoa</taxon>
        <taxon>Ecdysozoa</taxon>
        <taxon>Arthropoda</taxon>
        <taxon>Chelicerata</taxon>
        <taxon>Arachnida</taxon>
        <taxon>Araneae</taxon>
        <taxon>Araneomorphae</taxon>
        <taxon>Entelegynae</taxon>
        <taxon>Araneoidea</taxon>
        <taxon>Araneidae</taxon>
        <taxon>Araneus</taxon>
    </lineage>
</organism>
<evidence type="ECO:0000313" key="1">
    <source>
        <dbReference type="EMBL" id="GBN96619.1"/>
    </source>
</evidence>
<proteinExistence type="predicted"/>
<protein>
    <submittedName>
        <fullName evidence="1">Uncharacterized protein</fullName>
    </submittedName>
</protein>
<gene>
    <name evidence="1" type="ORF">AVEN_261882_1</name>
</gene>
<comment type="caution">
    <text evidence="1">The sequence shown here is derived from an EMBL/GenBank/DDBJ whole genome shotgun (WGS) entry which is preliminary data.</text>
</comment>
<evidence type="ECO:0000313" key="2">
    <source>
        <dbReference type="Proteomes" id="UP000499080"/>
    </source>
</evidence>
<keyword evidence="2" id="KW-1185">Reference proteome</keyword>
<accession>A0A4Y2TB43</accession>